<name>A0ACB7TR77_HYAAI</name>
<evidence type="ECO:0000313" key="2">
    <source>
        <dbReference type="Proteomes" id="UP000821845"/>
    </source>
</evidence>
<sequence length="555" mass="61921">MSHMDLRMMYRMLHQLSASQLLSLNDANQTWLPRLRDSVPVRLADQVRSAVDWHCGLSEDERLKNVAWLFAWLGSRSPRYFPWVLYRRNGPQSASGDLTLHERFMSYIDFPGCSLAHSTITTPTALFTCVIITCYQSQAPNRHRIVCLSVWPGQPLLGVSTLGKDMTAAISDALGGVLNGNPQEQQCELIQHFSNPCEIAHVTTDDGYIIELDHVPRGLSDAAVTARNGNGDRYPVLFIPAVGGASDIYFLNFPSQSPGFLYSDAGFDVWSMNTRETIRYASHTSLSTDDAEYWKFSFDEIGRYDIPACVDHVLNATGAPKLTIVAMSQGVAETLVFLSTKPEYNDKVDLVVAYGPVANVSRMGPPLSLLLPLVPALKLLDPFARGHLETNEEFSDVLTIACKILNWNTCTVGAVLLRVASAKQVNSTRGPVLLGHYPVAFGIQDFYHYHQMYKAKNFIMYDHGTDENRKRYNQEEPPAYPLERITTPVALFSSEGDTTADPRDVEYLAARLGDSLLLHNVVPEKTFQHCDFAVGIKANDFLHNVAMDLVKRQVQ</sequence>
<evidence type="ECO:0000313" key="1">
    <source>
        <dbReference type="EMBL" id="KAH6948689.1"/>
    </source>
</evidence>
<proteinExistence type="predicted"/>
<dbReference type="EMBL" id="CM023481">
    <property type="protein sequence ID" value="KAH6948689.1"/>
    <property type="molecule type" value="Genomic_DNA"/>
</dbReference>
<accession>A0ACB7TR77</accession>
<dbReference type="Proteomes" id="UP000821845">
    <property type="component" value="Chromosome 1"/>
</dbReference>
<organism evidence="1 2">
    <name type="scientific">Hyalomma asiaticum</name>
    <name type="common">Tick</name>
    <dbReference type="NCBI Taxonomy" id="266040"/>
    <lineage>
        <taxon>Eukaryota</taxon>
        <taxon>Metazoa</taxon>
        <taxon>Ecdysozoa</taxon>
        <taxon>Arthropoda</taxon>
        <taxon>Chelicerata</taxon>
        <taxon>Arachnida</taxon>
        <taxon>Acari</taxon>
        <taxon>Parasitiformes</taxon>
        <taxon>Ixodida</taxon>
        <taxon>Ixodoidea</taxon>
        <taxon>Ixodidae</taxon>
        <taxon>Hyalomminae</taxon>
        <taxon>Hyalomma</taxon>
    </lineage>
</organism>
<keyword evidence="2" id="KW-1185">Reference proteome</keyword>
<comment type="caution">
    <text evidence="1">The sequence shown here is derived from an EMBL/GenBank/DDBJ whole genome shotgun (WGS) entry which is preliminary data.</text>
</comment>
<protein>
    <submittedName>
        <fullName evidence="1">Uncharacterized protein</fullName>
    </submittedName>
</protein>
<gene>
    <name evidence="1" type="ORF">HPB50_025862</name>
</gene>
<reference evidence="1" key="1">
    <citation type="submission" date="2020-05" db="EMBL/GenBank/DDBJ databases">
        <title>Large-scale comparative analyses of tick genomes elucidate their genetic diversity and vector capacities.</title>
        <authorList>
            <person name="Jia N."/>
            <person name="Wang J."/>
            <person name="Shi W."/>
            <person name="Du L."/>
            <person name="Sun Y."/>
            <person name="Zhan W."/>
            <person name="Jiang J."/>
            <person name="Wang Q."/>
            <person name="Zhang B."/>
            <person name="Ji P."/>
            <person name="Sakyi L.B."/>
            <person name="Cui X."/>
            <person name="Yuan T."/>
            <person name="Jiang B."/>
            <person name="Yang W."/>
            <person name="Lam T.T.-Y."/>
            <person name="Chang Q."/>
            <person name="Ding S."/>
            <person name="Wang X."/>
            <person name="Zhu J."/>
            <person name="Ruan X."/>
            <person name="Zhao L."/>
            <person name="Wei J."/>
            <person name="Que T."/>
            <person name="Du C."/>
            <person name="Cheng J."/>
            <person name="Dai P."/>
            <person name="Han X."/>
            <person name="Huang E."/>
            <person name="Gao Y."/>
            <person name="Liu J."/>
            <person name="Shao H."/>
            <person name="Ye R."/>
            <person name="Li L."/>
            <person name="Wei W."/>
            <person name="Wang X."/>
            <person name="Wang C."/>
            <person name="Yang T."/>
            <person name="Huo Q."/>
            <person name="Li W."/>
            <person name="Guo W."/>
            <person name="Chen H."/>
            <person name="Zhou L."/>
            <person name="Ni X."/>
            <person name="Tian J."/>
            <person name="Zhou Y."/>
            <person name="Sheng Y."/>
            <person name="Liu T."/>
            <person name="Pan Y."/>
            <person name="Xia L."/>
            <person name="Li J."/>
            <person name="Zhao F."/>
            <person name="Cao W."/>
        </authorList>
    </citation>
    <scope>NUCLEOTIDE SEQUENCE</scope>
    <source>
        <strain evidence="1">Hyas-2018</strain>
    </source>
</reference>